<keyword evidence="3" id="KW-1185">Reference proteome</keyword>
<feature type="chain" id="PRO_5020039377" evidence="1">
    <location>
        <begin position="16"/>
        <end position="96"/>
    </location>
</feature>
<evidence type="ECO:0000313" key="2">
    <source>
        <dbReference type="EMBL" id="GBP36972.1"/>
    </source>
</evidence>
<dbReference type="AlphaFoldDB" id="A0A4C1VFA5"/>
<accession>A0A4C1VFA5</accession>
<organism evidence="2 3">
    <name type="scientific">Eumeta variegata</name>
    <name type="common">Bagworm moth</name>
    <name type="synonym">Eumeta japonica</name>
    <dbReference type="NCBI Taxonomy" id="151549"/>
    <lineage>
        <taxon>Eukaryota</taxon>
        <taxon>Metazoa</taxon>
        <taxon>Ecdysozoa</taxon>
        <taxon>Arthropoda</taxon>
        <taxon>Hexapoda</taxon>
        <taxon>Insecta</taxon>
        <taxon>Pterygota</taxon>
        <taxon>Neoptera</taxon>
        <taxon>Endopterygota</taxon>
        <taxon>Lepidoptera</taxon>
        <taxon>Glossata</taxon>
        <taxon>Ditrysia</taxon>
        <taxon>Tineoidea</taxon>
        <taxon>Psychidae</taxon>
        <taxon>Oiketicinae</taxon>
        <taxon>Eumeta</taxon>
    </lineage>
</organism>
<proteinExistence type="predicted"/>
<reference evidence="2 3" key="1">
    <citation type="journal article" date="2019" name="Commun. Biol.">
        <title>The bagworm genome reveals a unique fibroin gene that provides high tensile strength.</title>
        <authorList>
            <person name="Kono N."/>
            <person name="Nakamura H."/>
            <person name="Ohtoshi R."/>
            <person name="Tomita M."/>
            <person name="Numata K."/>
            <person name="Arakawa K."/>
        </authorList>
    </citation>
    <scope>NUCLEOTIDE SEQUENCE [LARGE SCALE GENOMIC DNA]</scope>
</reference>
<dbReference type="Proteomes" id="UP000299102">
    <property type="component" value="Unassembled WGS sequence"/>
</dbReference>
<feature type="signal peptide" evidence="1">
    <location>
        <begin position="1"/>
        <end position="15"/>
    </location>
</feature>
<name>A0A4C1VFA5_EUMVA</name>
<protein>
    <submittedName>
        <fullName evidence="2">Uncharacterized protein</fullName>
    </submittedName>
</protein>
<evidence type="ECO:0000313" key="3">
    <source>
        <dbReference type="Proteomes" id="UP000299102"/>
    </source>
</evidence>
<gene>
    <name evidence="2" type="ORF">EVAR_96965_1</name>
</gene>
<keyword evidence="1" id="KW-0732">Signal</keyword>
<evidence type="ECO:0000256" key="1">
    <source>
        <dbReference type="SAM" id="SignalP"/>
    </source>
</evidence>
<sequence length="96" mass="10847">MHFTLIIVVNRVWLCADVKDPMVIESLPPPIDDRGNFAIWKRVIKPRRAGRGKNMACSKVCLLPLRFDPAAGPHHNIAQSLVYRHDYSNICPNDGV</sequence>
<dbReference type="EMBL" id="BGZK01000326">
    <property type="protein sequence ID" value="GBP36972.1"/>
    <property type="molecule type" value="Genomic_DNA"/>
</dbReference>
<comment type="caution">
    <text evidence="2">The sequence shown here is derived from an EMBL/GenBank/DDBJ whole genome shotgun (WGS) entry which is preliminary data.</text>
</comment>